<evidence type="ECO:0000313" key="4">
    <source>
        <dbReference type="Proteomes" id="UP000193240"/>
    </source>
</evidence>
<sequence>MRKRGKKNKRAARAKNLGDWSSMATTNGDAKAAKSFKNQNSLAAATAAARESTKKTEIPSSDKKKALTGVRYQQEIPLFEARQVFECARICNTHEPGTDEETAIVKVKYQVLGTVERLRELEDQRNENQNELNTIETHLKEFVEENLAYTNKLISEATLPAEIPNVHTLNEIKALEHSRNTGCVHAPQLIDSMGVQLPPGIDPQIMIGGYARFILMTKLPGSRLQWEDFWRKTEAARGEIRQAFKVALIDVWRQGIYPNDCAMRNILWDEAGRKCYIVEFEDHHEIKVSEKDLEGFWSHMDGYEPWWIDERRRPQRWLGRN</sequence>
<organism evidence="3 4">
    <name type="scientific">Epicoccum nigrum</name>
    <name type="common">Soil fungus</name>
    <name type="synonym">Epicoccum purpurascens</name>
    <dbReference type="NCBI Taxonomy" id="105696"/>
    <lineage>
        <taxon>Eukaryota</taxon>
        <taxon>Fungi</taxon>
        <taxon>Dikarya</taxon>
        <taxon>Ascomycota</taxon>
        <taxon>Pezizomycotina</taxon>
        <taxon>Dothideomycetes</taxon>
        <taxon>Pleosporomycetidae</taxon>
        <taxon>Pleosporales</taxon>
        <taxon>Pleosporineae</taxon>
        <taxon>Didymellaceae</taxon>
        <taxon>Epicoccum</taxon>
    </lineage>
</organism>
<reference evidence="3 4" key="1">
    <citation type="journal article" date="2017" name="Genome Announc.">
        <title>Genome sequence of the saprophytic ascomycete Epicoccum nigrum ICMP 19927 strain isolated from New Zealand.</title>
        <authorList>
            <person name="Fokin M."/>
            <person name="Fleetwood D."/>
            <person name="Weir B.S."/>
            <person name="Villas-Boas S.G."/>
        </authorList>
    </citation>
    <scope>NUCLEOTIDE SEQUENCE [LARGE SCALE GENOMIC DNA]</scope>
    <source>
        <strain evidence="3 4">ICMP 19927</strain>
    </source>
</reference>
<feature type="region of interest" description="Disordered" evidence="2">
    <location>
        <begin position="1"/>
        <end position="25"/>
    </location>
</feature>
<keyword evidence="1" id="KW-0175">Coiled coil</keyword>
<keyword evidence="4" id="KW-1185">Reference proteome</keyword>
<name>A0A1Y2MD30_EPING</name>
<dbReference type="Proteomes" id="UP000193240">
    <property type="component" value="Unassembled WGS sequence"/>
</dbReference>
<evidence type="ECO:0000313" key="3">
    <source>
        <dbReference type="EMBL" id="OSS53387.1"/>
    </source>
</evidence>
<dbReference type="OMA" id="RICNTHE"/>
<dbReference type="InParanoid" id="A0A1Y2MD30"/>
<evidence type="ECO:0000256" key="2">
    <source>
        <dbReference type="SAM" id="MobiDB-lite"/>
    </source>
</evidence>
<feature type="coiled-coil region" evidence="1">
    <location>
        <begin position="111"/>
        <end position="145"/>
    </location>
</feature>
<proteinExistence type="predicted"/>
<protein>
    <submittedName>
        <fullName evidence="3">Uncharacterized protein</fullName>
    </submittedName>
</protein>
<evidence type="ECO:0000256" key="1">
    <source>
        <dbReference type="SAM" id="Coils"/>
    </source>
</evidence>
<accession>A0A1Y2MD30</accession>
<dbReference type="Gene3D" id="1.10.510.10">
    <property type="entry name" value="Transferase(Phosphotransferase) domain 1"/>
    <property type="match status" value="1"/>
</dbReference>
<feature type="compositionally biased region" description="Basic residues" evidence="2">
    <location>
        <begin position="1"/>
        <end position="13"/>
    </location>
</feature>
<dbReference type="AlphaFoldDB" id="A0A1Y2MD30"/>
<gene>
    <name evidence="3" type="ORF">B5807_02012</name>
</gene>
<dbReference type="EMBL" id="KZ107839">
    <property type="protein sequence ID" value="OSS53387.1"/>
    <property type="molecule type" value="Genomic_DNA"/>
</dbReference>